<keyword evidence="6 14" id="KW-0808">Transferase</keyword>
<feature type="transmembrane region" description="Helical" evidence="12">
    <location>
        <begin position="38"/>
        <end position="58"/>
    </location>
</feature>
<name>A0A098AY66_DESHA</name>
<dbReference type="PROSITE" id="PS50109">
    <property type="entry name" value="HIS_KIN"/>
    <property type="match status" value="1"/>
</dbReference>
<evidence type="ECO:0000256" key="11">
    <source>
        <dbReference type="ARBA" id="ARBA00023136"/>
    </source>
</evidence>
<evidence type="ECO:0000256" key="9">
    <source>
        <dbReference type="ARBA" id="ARBA00022989"/>
    </source>
</evidence>
<dbReference type="PRINTS" id="PR00344">
    <property type="entry name" value="BCTRLSENSOR"/>
</dbReference>
<dbReference type="InterPro" id="IPR005467">
    <property type="entry name" value="His_kinase_dom"/>
</dbReference>
<dbReference type="InterPro" id="IPR050351">
    <property type="entry name" value="BphY/WalK/GraS-like"/>
</dbReference>
<evidence type="ECO:0000256" key="6">
    <source>
        <dbReference type="ARBA" id="ARBA00022679"/>
    </source>
</evidence>
<dbReference type="PANTHER" id="PTHR45453">
    <property type="entry name" value="PHOSPHATE REGULON SENSOR PROTEIN PHOR"/>
    <property type="match status" value="1"/>
</dbReference>
<evidence type="ECO:0000259" key="13">
    <source>
        <dbReference type="PROSITE" id="PS50109"/>
    </source>
</evidence>
<keyword evidence="4" id="KW-1003">Cell membrane</keyword>
<keyword evidence="5" id="KW-0597">Phosphoprotein</keyword>
<keyword evidence="10" id="KW-0902">Two-component regulatory system</keyword>
<dbReference type="CDD" id="cd00082">
    <property type="entry name" value="HisKA"/>
    <property type="match status" value="1"/>
</dbReference>
<dbReference type="EC" id="2.7.13.3" evidence="3"/>
<evidence type="ECO:0000256" key="12">
    <source>
        <dbReference type="SAM" id="Phobius"/>
    </source>
</evidence>
<dbReference type="EMBL" id="LK996017">
    <property type="protein sequence ID" value="CDX00556.1"/>
    <property type="molecule type" value="Genomic_DNA"/>
</dbReference>
<evidence type="ECO:0000256" key="2">
    <source>
        <dbReference type="ARBA" id="ARBA00004651"/>
    </source>
</evidence>
<evidence type="ECO:0000313" key="14">
    <source>
        <dbReference type="EMBL" id="CDX00556.1"/>
    </source>
</evidence>
<dbReference type="RefSeq" id="WP_208926770.1">
    <property type="nucleotide sequence ID" value="NZ_JAYFNZ010000025.1"/>
</dbReference>
<gene>
    <name evidence="14" type="ORF">DPCES_0669</name>
</gene>
<dbReference type="GO" id="GO:0000155">
    <property type="term" value="F:phosphorelay sensor kinase activity"/>
    <property type="evidence" value="ECO:0007669"/>
    <property type="project" value="InterPro"/>
</dbReference>
<dbReference type="InterPro" id="IPR003661">
    <property type="entry name" value="HisK_dim/P_dom"/>
</dbReference>
<dbReference type="SUPFAM" id="SSF55874">
    <property type="entry name" value="ATPase domain of HSP90 chaperone/DNA topoisomerase II/histidine kinase"/>
    <property type="match status" value="1"/>
</dbReference>
<feature type="transmembrane region" description="Helical" evidence="12">
    <location>
        <begin position="14"/>
        <end position="32"/>
    </location>
</feature>
<dbReference type="Gene3D" id="3.30.565.10">
    <property type="entry name" value="Histidine kinase-like ATPase, C-terminal domain"/>
    <property type="match status" value="1"/>
</dbReference>
<dbReference type="Pfam" id="PF02518">
    <property type="entry name" value="HATPase_c"/>
    <property type="match status" value="1"/>
</dbReference>
<dbReference type="SUPFAM" id="SSF47384">
    <property type="entry name" value="Homodimeric domain of signal transducing histidine kinase"/>
    <property type="match status" value="1"/>
</dbReference>
<evidence type="ECO:0000256" key="5">
    <source>
        <dbReference type="ARBA" id="ARBA00022553"/>
    </source>
</evidence>
<evidence type="ECO:0000256" key="1">
    <source>
        <dbReference type="ARBA" id="ARBA00000085"/>
    </source>
</evidence>
<dbReference type="AlphaFoldDB" id="A0A098AY66"/>
<sequence>MGLFVSYLKSHRKAIGAFLAFCLIFAGVFALYELPVEAVGYGAALCAFVGLILILLDYKSFYERHKRLEALRREITVTAAGLPQPWGPLEEDYQAVIRELYEDKLQLTGQMRQRYTDLVEYYTVWAHQIKTPIAAMGLLLQGEQEDTTYSRELREELQRIEHYVEMVLGYLRLEAPATDYLIREYDLDGIVKQAVRKYASQFIRRKIRLEYEPLNCRVLTDEKWLLFVIEQILSNALKYTRSGTIAITLAAPKTLCIRDTGMGIAPEDLPRIFEKGYTGFNGRTDKKASGIGLYLCRRIGRNLGHDITVSSTAGQGTEIRIDLQSAELAIE</sequence>
<dbReference type="GO" id="GO:0004721">
    <property type="term" value="F:phosphoprotein phosphatase activity"/>
    <property type="evidence" value="ECO:0007669"/>
    <property type="project" value="TreeGrafter"/>
</dbReference>
<dbReference type="GO" id="GO:0016036">
    <property type="term" value="P:cellular response to phosphate starvation"/>
    <property type="evidence" value="ECO:0007669"/>
    <property type="project" value="TreeGrafter"/>
</dbReference>
<proteinExistence type="predicted"/>
<accession>A0A098AY66</accession>
<organism evidence="14">
    <name type="scientific">Desulfitobacterium hafniense</name>
    <name type="common">Desulfitobacterium frappieri</name>
    <dbReference type="NCBI Taxonomy" id="49338"/>
    <lineage>
        <taxon>Bacteria</taxon>
        <taxon>Bacillati</taxon>
        <taxon>Bacillota</taxon>
        <taxon>Clostridia</taxon>
        <taxon>Eubacteriales</taxon>
        <taxon>Desulfitobacteriaceae</taxon>
        <taxon>Desulfitobacterium</taxon>
    </lineage>
</organism>
<keyword evidence="9 12" id="KW-1133">Transmembrane helix</keyword>
<dbReference type="SMART" id="SM00387">
    <property type="entry name" value="HATPase_c"/>
    <property type="match status" value="1"/>
</dbReference>
<feature type="domain" description="Histidine kinase" evidence="13">
    <location>
        <begin position="124"/>
        <end position="327"/>
    </location>
</feature>
<protein>
    <recommendedName>
        <fullName evidence="3">histidine kinase</fullName>
        <ecNumber evidence="3">2.7.13.3</ecNumber>
    </recommendedName>
</protein>
<dbReference type="InterPro" id="IPR036890">
    <property type="entry name" value="HATPase_C_sf"/>
</dbReference>
<reference evidence="14" key="1">
    <citation type="submission" date="2014-07" db="EMBL/GenBank/DDBJ databases">
        <authorList>
            <person name="Hornung V.Bastian."/>
        </authorList>
    </citation>
    <scope>NUCLEOTIDE SEQUENCE</scope>
    <source>
        <strain evidence="14">PCE-S</strain>
    </source>
</reference>
<comment type="catalytic activity">
    <reaction evidence="1">
        <text>ATP + protein L-histidine = ADP + protein N-phospho-L-histidine.</text>
        <dbReference type="EC" id="2.7.13.3"/>
    </reaction>
</comment>
<dbReference type="PANTHER" id="PTHR45453:SF2">
    <property type="entry name" value="HISTIDINE KINASE"/>
    <property type="match status" value="1"/>
</dbReference>
<evidence type="ECO:0000256" key="7">
    <source>
        <dbReference type="ARBA" id="ARBA00022692"/>
    </source>
</evidence>
<dbReference type="InterPro" id="IPR036097">
    <property type="entry name" value="HisK_dim/P_sf"/>
</dbReference>
<dbReference type="InterPro" id="IPR003594">
    <property type="entry name" value="HATPase_dom"/>
</dbReference>
<keyword evidence="7 12" id="KW-0812">Transmembrane</keyword>
<evidence type="ECO:0000256" key="8">
    <source>
        <dbReference type="ARBA" id="ARBA00022777"/>
    </source>
</evidence>
<evidence type="ECO:0000256" key="4">
    <source>
        <dbReference type="ARBA" id="ARBA00022475"/>
    </source>
</evidence>
<dbReference type="InterPro" id="IPR004358">
    <property type="entry name" value="Sig_transdc_His_kin-like_C"/>
</dbReference>
<comment type="subcellular location">
    <subcellularLocation>
        <location evidence="2">Cell membrane</location>
        <topology evidence="2">Multi-pass membrane protein</topology>
    </subcellularLocation>
</comment>
<keyword evidence="11 12" id="KW-0472">Membrane</keyword>
<keyword evidence="8 14" id="KW-0418">Kinase</keyword>
<evidence type="ECO:0000256" key="10">
    <source>
        <dbReference type="ARBA" id="ARBA00023012"/>
    </source>
</evidence>
<evidence type="ECO:0000256" key="3">
    <source>
        <dbReference type="ARBA" id="ARBA00012438"/>
    </source>
</evidence>
<dbReference type="GO" id="GO:0005886">
    <property type="term" value="C:plasma membrane"/>
    <property type="evidence" value="ECO:0007669"/>
    <property type="project" value="UniProtKB-SubCell"/>
</dbReference>
<dbReference type="PATRIC" id="fig|49338.4.peg.718"/>